<evidence type="ECO:0000256" key="1">
    <source>
        <dbReference type="ARBA" id="ARBA00022679"/>
    </source>
</evidence>
<dbReference type="AlphaFoldDB" id="A0A1D3L271"/>
<sequence length="360" mass="42244">MIHVNFITTWNIKCGIATYSNFLVDELQNFKDLEIEVLPITQQNSKSPIPFLKMVQSTGRSEITHIQYQPGLFGFVPYIPRFINWFINYIPLMMFLLKFWKRNKVVLTVHEFVIESIMDRLTLKFLNLSDRIIVHNREMAEFMIKNGSPAEKFVLMPHGTPEGIFLDKEDVKRKLGLSNKKVLTIFGFVHKNKGHDMVIEILNSLDEDTVLLVAGEARIAEHKEYYNFLKHRTSELGLDNRVIFLDYIKDEDLPVVFNATDIALFPYKWIITSGSFHMTLSYNIPTIASDLDYFRDMKERYECLELFDTGNKEDLLEKIKDLLNNRTKQEHLKMNCRKFYKETSWKAVAEKTAEIYSDLV</sequence>
<reference evidence="3 4" key="1">
    <citation type="submission" date="2016-08" db="EMBL/GenBank/DDBJ databases">
        <authorList>
            <person name="Seilhamer J.J."/>
        </authorList>
    </citation>
    <scope>NUCLEOTIDE SEQUENCE [LARGE SCALE GENOMIC DNA]</scope>
    <source>
        <strain evidence="3">Buetzberg</strain>
    </source>
</reference>
<dbReference type="GeneID" id="30411838"/>
<dbReference type="PATRIC" id="fig|129848.4.peg.996"/>
<dbReference type="PANTHER" id="PTHR46401">
    <property type="entry name" value="GLYCOSYLTRANSFERASE WBBK-RELATED"/>
    <property type="match status" value="1"/>
</dbReference>
<dbReference type="RefSeq" id="WP_071906700.1">
    <property type="nucleotide sequence ID" value="NZ_LT607756.1"/>
</dbReference>
<keyword evidence="4" id="KW-1185">Reference proteome</keyword>
<keyword evidence="3" id="KW-0328">Glycosyltransferase</keyword>
<dbReference type="PANTHER" id="PTHR46401:SF2">
    <property type="entry name" value="GLYCOSYLTRANSFERASE WBBK-RELATED"/>
    <property type="match status" value="1"/>
</dbReference>
<dbReference type="EC" id="2.4.1.246" evidence="3"/>
<accession>A0A1D3L271</accession>
<name>A0A1D3L271_9EURY</name>
<dbReference type="InterPro" id="IPR001296">
    <property type="entry name" value="Glyco_trans_1"/>
</dbReference>
<feature type="domain" description="Glycosyl transferase family 1" evidence="2">
    <location>
        <begin position="167"/>
        <end position="338"/>
    </location>
</feature>
<evidence type="ECO:0000313" key="4">
    <source>
        <dbReference type="Proteomes" id="UP000094707"/>
    </source>
</evidence>
<dbReference type="SUPFAM" id="SSF53756">
    <property type="entry name" value="UDP-Glycosyltransferase/glycogen phosphorylase"/>
    <property type="match status" value="1"/>
</dbReference>
<dbReference type="Gene3D" id="3.40.50.2000">
    <property type="entry name" value="Glycogen Phosphorylase B"/>
    <property type="match status" value="2"/>
</dbReference>
<protein>
    <submittedName>
        <fullName evidence="3">Mannosylfructose-phosphate synthase</fullName>
        <ecNumber evidence="3">2.4.1.246</ecNumber>
    </submittedName>
</protein>
<evidence type="ECO:0000259" key="2">
    <source>
        <dbReference type="Pfam" id="PF00534"/>
    </source>
</evidence>
<dbReference type="OrthoDB" id="132546at2157"/>
<keyword evidence="1 3" id="KW-0808">Transferase</keyword>
<dbReference type="STRING" id="118062.MCBB_0990"/>
<dbReference type="Proteomes" id="UP000094707">
    <property type="component" value="Chromosome I"/>
</dbReference>
<dbReference type="KEGG" id="mcub:MCBB_0990"/>
<dbReference type="GO" id="GO:0103011">
    <property type="term" value="F:mannosylfructose-phosphate synthase activity"/>
    <property type="evidence" value="ECO:0007669"/>
    <property type="project" value="UniProtKB-EC"/>
</dbReference>
<gene>
    <name evidence="3" type="primary">mfpsA</name>
    <name evidence="3" type="ORF">MCBB_0990</name>
</gene>
<dbReference type="Pfam" id="PF00534">
    <property type="entry name" value="Glycos_transf_1"/>
    <property type="match status" value="1"/>
</dbReference>
<organism evidence="3 4">
    <name type="scientific">Methanobacterium congolense</name>
    <dbReference type="NCBI Taxonomy" id="118062"/>
    <lineage>
        <taxon>Archaea</taxon>
        <taxon>Methanobacteriati</taxon>
        <taxon>Methanobacteriota</taxon>
        <taxon>Methanomada group</taxon>
        <taxon>Methanobacteria</taxon>
        <taxon>Methanobacteriales</taxon>
        <taxon>Methanobacteriaceae</taxon>
        <taxon>Methanobacterium</taxon>
    </lineage>
</organism>
<dbReference type="EMBL" id="LT607756">
    <property type="protein sequence ID" value="SCG85550.1"/>
    <property type="molecule type" value="Genomic_DNA"/>
</dbReference>
<evidence type="ECO:0000313" key="3">
    <source>
        <dbReference type="EMBL" id="SCG85550.1"/>
    </source>
</evidence>
<proteinExistence type="predicted"/>